<keyword evidence="1" id="KW-0210">Decarboxylase</keyword>
<name>A0A382YXV1_9ZZZZ</name>
<dbReference type="GO" id="GO:0016831">
    <property type="term" value="F:carboxy-lyase activity"/>
    <property type="evidence" value="ECO:0007669"/>
    <property type="project" value="UniProtKB-KW"/>
</dbReference>
<dbReference type="GO" id="GO:0030976">
    <property type="term" value="F:thiamine pyrophosphate binding"/>
    <property type="evidence" value="ECO:0007669"/>
    <property type="project" value="InterPro"/>
</dbReference>
<dbReference type="Pfam" id="PF02775">
    <property type="entry name" value="TPP_enzyme_C"/>
    <property type="match status" value="1"/>
</dbReference>
<reference evidence="5" key="1">
    <citation type="submission" date="2018-05" db="EMBL/GenBank/DDBJ databases">
        <authorList>
            <person name="Lanie J.A."/>
            <person name="Ng W.-L."/>
            <person name="Kazmierczak K.M."/>
            <person name="Andrzejewski T.M."/>
            <person name="Davidsen T.M."/>
            <person name="Wayne K.J."/>
            <person name="Tettelin H."/>
            <person name="Glass J.I."/>
            <person name="Rusch D."/>
            <person name="Podicherti R."/>
            <person name="Tsui H.-C.T."/>
            <person name="Winkler M.E."/>
        </authorList>
    </citation>
    <scope>NUCLEOTIDE SEQUENCE</scope>
</reference>
<accession>A0A382YXV1</accession>
<dbReference type="AlphaFoldDB" id="A0A382YXV1"/>
<evidence type="ECO:0000313" key="5">
    <source>
        <dbReference type="EMBL" id="SVD87328.1"/>
    </source>
</evidence>
<evidence type="ECO:0000259" key="4">
    <source>
        <dbReference type="Pfam" id="PF02775"/>
    </source>
</evidence>
<dbReference type="InterPro" id="IPR029061">
    <property type="entry name" value="THDP-binding"/>
</dbReference>
<organism evidence="5">
    <name type="scientific">marine metagenome</name>
    <dbReference type="NCBI Taxonomy" id="408172"/>
    <lineage>
        <taxon>unclassified sequences</taxon>
        <taxon>metagenomes</taxon>
        <taxon>ecological metagenomes</taxon>
    </lineage>
</organism>
<dbReference type="SUPFAM" id="SSF52518">
    <property type="entry name" value="Thiamin diphosphate-binding fold (THDP-binding)"/>
    <property type="match status" value="1"/>
</dbReference>
<sequence>MRLILAKINSEPIVSANGFISRDLFELKDKPSNFYMIGSMGLASSIGLGVALKNPTKKIFVFDGDGSILMNLGSLTTIAALKPRNFIHIIFDNASHESTGGQPT</sequence>
<gene>
    <name evidence="5" type="ORF">METZ01_LOCUS440182</name>
</gene>
<proteinExistence type="predicted"/>
<evidence type="ECO:0000256" key="3">
    <source>
        <dbReference type="ARBA" id="ARBA00023239"/>
    </source>
</evidence>
<keyword evidence="2" id="KW-0786">Thiamine pyrophosphate</keyword>
<feature type="non-terminal residue" evidence="5">
    <location>
        <position position="104"/>
    </location>
</feature>
<evidence type="ECO:0000256" key="1">
    <source>
        <dbReference type="ARBA" id="ARBA00022793"/>
    </source>
</evidence>
<dbReference type="InterPro" id="IPR000399">
    <property type="entry name" value="TPP-bd_CS"/>
</dbReference>
<keyword evidence="3" id="KW-0456">Lyase</keyword>
<dbReference type="InterPro" id="IPR051818">
    <property type="entry name" value="TPP_dependent_decarboxylase"/>
</dbReference>
<dbReference type="InterPro" id="IPR011766">
    <property type="entry name" value="TPP_enzyme_TPP-bd"/>
</dbReference>
<dbReference type="EMBL" id="UINC01178914">
    <property type="protein sequence ID" value="SVD87328.1"/>
    <property type="molecule type" value="Genomic_DNA"/>
</dbReference>
<evidence type="ECO:0000256" key="2">
    <source>
        <dbReference type="ARBA" id="ARBA00023052"/>
    </source>
</evidence>
<dbReference type="PROSITE" id="PS00187">
    <property type="entry name" value="TPP_ENZYMES"/>
    <property type="match status" value="1"/>
</dbReference>
<dbReference type="PANTHER" id="PTHR42818">
    <property type="entry name" value="SULFOPYRUVATE DECARBOXYLASE SUBUNIT ALPHA"/>
    <property type="match status" value="1"/>
</dbReference>
<protein>
    <recommendedName>
        <fullName evidence="4">Thiamine pyrophosphate enzyme TPP-binding domain-containing protein</fullName>
    </recommendedName>
</protein>
<dbReference type="GO" id="GO:0000287">
    <property type="term" value="F:magnesium ion binding"/>
    <property type="evidence" value="ECO:0007669"/>
    <property type="project" value="InterPro"/>
</dbReference>
<dbReference type="Gene3D" id="3.40.50.970">
    <property type="match status" value="1"/>
</dbReference>
<dbReference type="PANTHER" id="PTHR42818:SF1">
    <property type="entry name" value="SULFOPYRUVATE DECARBOXYLASE"/>
    <property type="match status" value="1"/>
</dbReference>
<feature type="domain" description="Thiamine pyrophosphate enzyme TPP-binding" evidence="4">
    <location>
        <begin position="33"/>
        <end position="103"/>
    </location>
</feature>